<reference evidence="2 3" key="1">
    <citation type="submission" date="2024-03" db="EMBL/GenBank/DDBJ databases">
        <authorList>
            <person name="Gkanogiannis A."/>
            <person name="Becerra Lopez-Lavalle L."/>
        </authorList>
    </citation>
    <scope>NUCLEOTIDE SEQUENCE [LARGE SCALE GENOMIC DNA]</scope>
</reference>
<proteinExistence type="predicted"/>
<dbReference type="Proteomes" id="UP001642487">
    <property type="component" value="Chromosome 2"/>
</dbReference>
<feature type="region of interest" description="Disordered" evidence="1">
    <location>
        <begin position="1"/>
        <end position="31"/>
    </location>
</feature>
<organism evidence="2 3">
    <name type="scientific">Citrullus colocynthis</name>
    <name type="common">colocynth</name>
    <dbReference type="NCBI Taxonomy" id="252529"/>
    <lineage>
        <taxon>Eukaryota</taxon>
        <taxon>Viridiplantae</taxon>
        <taxon>Streptophyta</taxon>
        <taxon>Embryophyta</taxon>
        <taxon>Tracheophyta</taxon>
        <taxon>Spermatophyta</taxon>
        <taxon>Magnoliopsida</taxon>
        <taxon>eudicotyledons</taxon>
        <taxon>Gunneridae</taxon>
        <taxon>Pentapetalae</taxon>
        <taxon>rosids</taxon>
        <taxon>fabids</taxon>
        <taxon>Cucurbitales</taxon>
        <taxon>Cucurbitaceae</taxon>
        <taxon>Benincaseae</taxon>
        <taxon>Citrullus</taxon>
    </lineage>
</organism>
<dbReference type="EMBL" id="OZ021736">
    <property type="protein sequence ID" value="CAK9315625.1"/>
    <property type="molecule type" value="Genomic_DNA"/>
</dbReference>
<protein>
    <submittedName>
        <fullName evidence="2">Uncharacterized protein</fullName>
    </submittedName>
</protein>
<sequence>MIHGSRRRLSSQQRATTTTEGPEQAQPRRENPCFVKFQQHLPSYSNFGTCRRELLIGLPKPSPDSASPSHREGYGSSSR</sequence>
<feature type="region of interest" description="Disordered" evidence="1">
    <location>
        <begin position="56"/>
        <end position="79"/>
    </location>
</feature>
<keyword evidence="3" id="KW-1185">Reference proteome</keyword>
<evidence type="ECO:0000313" key="2">
    <source>
        <dbReference type="EMBL" id="CAK9315625.1"/>
    </source>
</evidence>
<feature type="compositionally biased region" description="Polar residues" evidence="1">
    <location>
        <begin position="10"/>
        <end position="21"/>
    </location>
</feature>
<evidence type="ECO:0000313" key="3">
    <source>
        <dbReference type="Proteomes" id="UP001642487"/>
    </source>
</evidence>
<accession>A0ABP0Y7D6</accession>
<evidence type="ECO:0000256" key="1">
    <source>
        <dbReference type="SAM" id="MobiDB-lite"/>
    </source>
</evidence>
<name>A0ABP0Y7D6_9ROSI</name>
<gene>
    <name evidence="2" type="ORF">CITCOLO1_LOCUS7426</name>
</gene>